<dbReference type="STRING" id="553466.SAMN04487950_4308"/>
<reference evidence="7" key="1">
    <citation type="submission" date="2016-10" db="EMBL/GenBank/DDBJ databases">
        <authorList>
            <person name="Varghese N."/>
            <person name="Submissions S."/>
        </authorList>
    </citation>
    <scope>NUCLEOTIDE SEQUENCE [LARGE SCALE GENOMIC DNA]</scope>
    <source>
        <strain evidence="7">CGMCC 1.7738</strain>
    </source>
</reference>
<dbReference type="EMBL" id="FOTC01000009">
    <property type="protein sequence ID" value="SFL59688.1"/>
    <property type="molecule type" value="Genomic_DNA"/>
</dbReference>
<name>A0A1I4IZ62_9EURY</name>
<evidence type="ECO:0000256" key="4">
    <source>
        <dbReference type="ARBA" id="ARBA00022723"/>
    </source>
</evidence>
<evidence type="ECO:0000256" key="1">
    <source>
        <dbReference type="ARBA" id="ARBA00009660"/>
    </source>
</evidence>
<proteinExistence type="inferred from homology"/>
<keyword evidence="4" id="KW-0479">Metal-binding</keyword>
<dbReference type="Gene3D" id="1.10.490.10">
    <property type="entry name" value="Globins"/>
    <property type="match status" value="1"/>
</dbReference>
<evidence type="ECO:0000313" key="7">
    <source>
        <dbReference type="Proteomes" id="UP000199607"/>
    </source>
</evidence>
<dbReference type="InterPro" id="IPR001486">
    <property type="entry name" value="Hemoglobin_trunc"/>
</dbReference>
<keyword evidence="2" id="KW-0813">Transport</keyword>
<dbReference type="InterPro" id="IPR012292">
    <property type="entry name" value="Globin/Proto"/>
</dbReference>
<protein>
    <submittedName>
        <fullName evidence="6">Hemoglobin</fullName>
    </submittedName>
</protein>
<evidence type="ECO:0000313" key="6">
    <source>
        <dbReference type="EMBL" id="SFL59688.1"/>
    </source>
</evidence>
<sequence>MWLLARYRSTSMSQSLYHEIGGQEAVEAVVDDFYDRVLSDDQLAGFFEDYDMAQLRAHQVQFISAVAGGPVDYSGRDMREAHAHLDIGEDDFDLVATYLERALRTNGVADENVDAIMAEVAALKAPIVAE</sequence>
<dbReference type="Pfam" id="PF01152">
    <property type="entry name" value="Bac_globin"/>
    <property type="match status" value="1"/>
</dbReference>
<evidence type="ECO:0000256" key="5">
    <source>
        <dbReference type="ARBA" id="ARBA00023004"/>
    </source>
</evidence>
<gene>
    <name evidence="6" type="ORF">SAMN04487950_4308</name>
</gene>
<dbReference type="CDD" id="cd00454">
    <property type="entry name" value="TrHb1_N"/>
    <property type="match status" value="1"/>
</dbReference>
<organism evidence="6 7">
    <name type="scientific">Halogranum rubrum</name>
    <dbReference type="NCBI Taxonomy" id="553466"/>
    <lineage>
        <taxon>Archaea</taxon>
        <taxon>Methanobacteriati</taxon>
        <taxon>Methanobacteriota</taxon>
        <taxon>Stenosarchaea group</taxon>
        <taxon>Halobacteria</taxon>
        <taxon>Halobacteriales</taxon>
        <taxon>Haloferacaceae</taxon>
    </lineage>
</organism>
<dbReference type="GO" id="GO:0020037">
    <property type="term" value="F:heme binding"/>
    <property type="evidence" value="ECO:0007669"/>
    <property type="project" value="InterPro"/>
</dbReference>
<comment type="similarity">
    <text evidence="1">Belongs to the truncated hemoglobin family. Group I subfamily.</text>
</comment>
<dbReference type="AlphaFoldDB" id="A0A1I4IZ62"/>
<dbReference type="Proteomes" id="UP000199607">
    <property type="component" value="Unassembled WGS sequence"/>
</dbReference>
<keyword evidence="5" id="KW-0408">Iron</keyword>
<dbReference type="GO" id="GO:0019825">
    <property type="term" value="F:oxygen binding"/>
    <property type="evidence" value="ECO:0007669"/>
    <property type="project" value="InterPro"/>
</dbReference>
<keyword evidence="7" id="KW-1185">Reference proteome</keyword>
<dbReference type="PIRSF" id="PIRSF002030">
    <property type="entry name" value="Globin_Protozoa/Cyanobacteria"/>
    <property type="match status" value="1"/>
</dbReference>
<keyword evidence="3" id="KW-0349">Heme</keyword>
<accession>A0A1I4IZ62</accession>
<dbReference type="SUPFAM" id="SSF46458">
    <property type="entry name" value="Globin-like"/>
    <property type="match status" value="1"/>
</dbReference>
<dbReference type="InterPro" id="IPR009050">
    <property type="entry name" value="Globin-like_sf"/>
</dbReference>
<dbReference type="GO" id="GO:0046872">
    <property type="term" value="F:metal ion binding"/>
    <property type="evidence" value="ECO:0007669"/>
    <property type="project" value="UniProtKB-KW"/>
</dbReference>
<evidence type="ECO:0000256" key="2">
    <source>
        <dbReference type="ARBA" id="ARBA00022448"/>
    </source>
</evidence>
<dbReference type="InterPro" id="IPR016339">
    <property type="entry name" value="Hemoglobin_trunc_I"/>
</dbReference>
<evidence type="ECO:0000256" key="3">
    <source>
        <dbReference type="ARBA" id="ARBA00022617"/>
    </source>
</evidence>